<reference evidence="8 9" key="1">
    <citation type="journal article" date="2016" name="Nat. Commun.">
        <title>Thousands of microbial genomes shed light on interconnected biogeochemical processes in an aquifer system.</title>
        <authorList>
            <person name="Anantharaman K."/>
            <person name="Brown C.T."/>
            <person name="Hug L.A."/>
            <person name="Sharon I."/>
            <person name="Castelle C.J."/>
            <person name="Probst A.J."/>
            <person name="Thomas B.C."/>
            <person name="Singh A."/>
            <person name="Wilkins M.J."/>
            <person name="Karaoz U."/>
            <person name="Brodie E.L."/>
            <person name="Williams K.H."/>
            <person name="Hubbard S.S."/>
            <person name="Banfield J.F."/>
        </authorList>
    </citation>
    <scope>NUCLEOTIDE SEQUENCE [LARGE SCALE GENOMIC DNA]</scope>
</reference>
<evidence type="ECO:0000256" key="4">
    <source>
        <dbReference type="ARBA" id="ARBA00023186"/>
    </source>
</evidence>
<feature type="transmembrane region" description="Helical" evidence="5">
    <location>
        <begin position="34"/>
        <end position="55"/>
    </location>
</feature>
<keyword evidence="4" id="KW-0143">Chaperone</keyword>
<dbReference type="InterPro" id="IPR001270">
    <property type="entry name" value="ClpA/B"/>
</dbReference>
<dbReference type="GO" id="GO:0005737">
    <property type="term" value="C:cytoplasm"/>
    <property type="evidence" value="ECO:0007669"/>
    <property type="project" value="TreeGrafter"/>
</dbReference>
<evidence type="ECO:0000256" key="2">
    <source>
        <dbReference type="ARBA" id="ARBA00022741"/>
    </source>
</evidence>
<evidence type="ECO:0000256" key="3">
    <source>
        <dbReference type="ARBA" id="ARBA00022840"/>
    </source>
</evidence>
<evidence type="ECO:0000259" key="7">
    <source>
        <dbReference type="SMART" id="SM01086"/>
    </source>
</evidence>
<dbReference type="AlphaFoldDB" id="A0A1G2MPX1"/>
<dbReference type="SMART" id="SM01086">
    <property type="entry name" value="ClpB_D2-small"/>
    <property type="match status" value="1"/>
</dbReference>
<keyword evidence="3" id="KW-0067">ATP-binding</keyword>
<dbReference type="Pfam" id="PF10431">
    <property type="entry name" value="ClpB_D2-small"/>
    <property type="match status" value="1"/>
</dbReference>
<dbReference type="InterPro" id="IPR003959">
    <property type="entry name" value="ATPase_AAA_core"/>
</dbReference>
<evidence type="ECO:0000313" key="8">
    <source>
        <dbReference type="EMBL" id="OHA25918.1"/>
    </source>
</evidence>
<keyword evidence="5" id="KW-0472">Membrane</keyword>
<accession>A0A1G2MPX1</accession>
<dbReference type="GO" id="GO:0005524">
    <property type="term" value="F:ATP binding"/>
    <property type="evidence" value="ECO:0007669"/>
    <property type="project" value="UniProtKB-KW"/>
</dbReference>
<dbReference type="Proteomes" id="UP000177943">
    <property type="component" value="Unassembled WGS sequence"/>
</dbReference>
<dbReference type="SMART" id="SM00382">
    <property type="entry name" value="AAA"/>
    <property type="match status" value="1"/>
</dbReference>
<feature type="domain" description="AAA+ ATPase" evidence="6">
    <location>
        <begin position="572"/>
        <end position="711"/>
    </location>
</feature>
<dbReference type="InterPro" id="IPR003593">
    <property type="entry name" value="AAA+_ATPase"/>
</dbReference>
<keyword evidence="1" id="KW-0677">Repeat</keyword>
<evidence type="ECO:0000259" key="6">
    <source>
        <dbReference type="SMART" id="SM00382"/>
    </source>
</evidence>
<protein>
    <recommendedName>
        <fullName evidence="10">Clp R domain-containing protein</fullName>
    </recommendedName>
</protein>
<feature type="transmembrane region" description="Helical" evidence="5">
    <location>
        <begin position="75"/>
        <end position="96"/>
    </location>
</feature>
<evidence type="ECO:0000256" key="1">
    <source>
        <dbReference type="ARBA" id="ARBA00022737"/>
    </source>
</evidence>
<gene>
    <name evidence="8" type="ORF">A3D56_02430</name>
</gene>
<feature type="domain" description="Clp ATPase C-terminal" evidence="7">
    <location>
        <begin position="740"/>
        <end position="825"/>
    </location>
</feature>
<dbReference type="Gene3D" id="3.40.50.300">
    <property type="entry name" value="P-loop containing nucleotide triphosphate hydrolases"/>
    <property type="match status" value="2"/>
</dbReference>
<keyword evidence="5" id="KW-0812">Transmembrane</keyword>
<dbReference type="InterPro" id="IPR041546">
    <property type="entry name" value="ClpA/ClpB_AAA_lid"/>
</dbReference>
<dbReference type="GO" id="GO:0016887">
    <property type="term" value="F:ATP hydrolysis activity"/>
    <property type="evidence" value="ECO:0007669"/>
    <property type="project" value="InterPro"/>
</dbReference>
<dbReference type="CDD" id="cd19499">
    <property type="entry name" value="RecA-like_ClpB_Hsp104-like"/>
    <property type="match status" value="1"/>
</dbReference>
<evidence type="ECO:0008006" key="10">
    <source>
        <dbReference type="Google" id="ProtNLM"/>
    </source>
</evidence>
<keyword evidence="5" id="KW-1133">Transmembrane helix</keyword>
<dbReference type="Pfam" id="PF17871">
    <property type="entry name" value="AAA_lid_9"/>
    <property type="match status" value="1"/>
</dbReference>
<keyword evidence="2" id="KW-0547">Nucleotide-binding</keyword>
<dbReference type="Gene3D" id="1.10.8.60">
    <property type="match status" value="2"/>
</dbReference>
<comment type="caution">
    <text evidence="8">The sequence shown here is derived from an EMBL/GenBank/DDBJ whole genome shotgun (WGS) entry which is preliminary data.</text>
</comment>
<dbReference type="InterPro" id="IPR027417">
    <property type="entry name" value="P-loop_NTPase"/>
</dbReference>
<dbReference type="EMBL" id="MHRP01000041">
    <property type="protein sequence ID" value="OHA25918.1"/>
    <property type="molecule type" value="Genomic_DNA"/>
</dbReference>
<evidence type="ECO:0000256" key="5">
    <source>
        <dbReference type="SAM" id="Phobius"/>
    </source>
</evidence>
<dbReference type="Pfam" id="PF07724">
    <property type="entry name" value="AAA_2"/>
    <property type="match status" value="1"/>
</dbReference>
<dbReference type="PANTHER" id="PTHR11638:SF18">
    <property type="entry name" value="HEAT SHOCK PROTEIN 104"/>
    <property type="match status" value="1"/>
</dbReference>
<name>A0A1G2MPX1_9BACT</name>
<dbReference type="InterPro" id="IPR019489">
    <property type="entry name" value="Clp_ATPase_C"/>
</dbReference>
<proteinExistence type="predicted"/>
<dbReference type="SUPFAM" id="SSF52540">
    <property type="entry name" value="P-loop containing nucleoside triphosphate hydrolases"/>
    <property type="match status" value="2"/>
</dbReference>
<dbReference type="PANTHER" id="PTHR11638">
    <property type="entry name" value="ATP-DEPENDENT CLP PROTEASE"/>
    <property type="match status" value="1"/>
</dbReference>
<sequence length="826" mass="92117">MTYGQIKQAASFFRPALLLEGIIGRRARLIISDILSMSAVLFAMPALIYFLAILFPTLFSTLGNFPTLASLLPRLVGIFFIIASLWLVFFAIQAFFNSYYYKAFDAILKEQGIAGNEPMSFEVAALLSGTDESDITGSFLQSLSLQFMLLRLGIDKTTVKDFLKNRKDKLTAATFNLSSLDNQFGITFVDVALALFRQDKEFSDFLFAQSIQEKDFLAAAEWVSRGERRRKKKERWWSRDALGRIEGIGTDWAYGGAYILDRYTKGQYSKILFDDEPGNTYLKDELEELETILARSEEANALVVGESGGSPMDLVRHLGEIIYEGTVLPALAHKRIIVLDANKLVATNGEKTRFENELIRIFEESIQAGNIILVFDDLPSFMTSASALGSEVLSLMDPYLPSDRIQVIALSDKDRFHRMLETNGMITTRFEVVLVKDPDESVTIRLLQDEATSIESREKIFFSYQSILAIANAAERYFTEGVMPDKAIDLLVELVPKLKLSKTRFVTKESVLSLVEKKTGIPTGEVKTVEKEKLLNLEAFLHKRVIGQNEAVTAIANAMRRARSGVGSPNRPMGSFLFLGPTGVGKTETTKALAEALFGNESKVIRLDMSEYKSADALDKLIGSFSSGKPGVLASALRENPYGVLLLDEFEKTTKEVMDLFLQVLDEGVFSDMSGKKINARNLIIIATSNAGANLIWDAMRSGKNIMSLKDEIVDGIIKSGAYRPELLNRFDGVILFHPIEGENLRQVAAVMLERFRARLRERGIDLEINDAMIDYLMKFGSDPKFGARPMNRAIQDIIEQKVANKIIKGEIKPGQKFSLEAGDLV</sequence>
<evidence type="ECO:0000313" key="9">
    <source>
        <dbReference type="Proteomes" id="UP000177943"/>
    </source>
</evidence>
<organism evidence="8 9">
    <name type="scientific">Candidatus Taylorbacteria bacterium RIFCSPHIGHO2_02_FULL_45_35</name>
    <dbReference type="NCBI Taxonomy" id="1802311"/>
    <lineage>
        <taxon>Bacteria</taxon>
        <taxon>Candidatus Tayloriibacteriota</taxon>
    </lineage>
</organism>
<dbReference type="InterPro" id="IPR050130">
    <property type="entry name" value="ClpA_ClpB"/>
</dbReference>
<dbReference type="PRINTS" id="PR00300">
    <property type="entry name" value="CLPPROTEASEA"/>
</dbReference>
<dbReference type="GO" id="GO:0034605">
    <property type="term" value="P:cellular response to heat"/>
    <property type="evidence" value="ECO:0007669"/>
    <property type="project" value="TreeGrafter"/>
</dbReference>